<dbReference type="Proteomes" id="UP000805704">
    <property type="component" value="Chromosome 1"/>
</dbReference>
<evidence type="ECO:0000313" key="2">
    <source>
        <dbReference type="Proteomes" id="UP000805704"/>
    </source>
</evidence>
<feature type="non-terminal residue" evidence="1">
    <location>
        <position position="108"/>
    </location>
</feature>
<sequence length="108" mass="12053">MAEEQRVKRTLTEEAKKRKGESERARSRRTRLNSSLQLNDDSILKISGRLRKGTKTNHESRAVSPLTVKTFITQAVLKTALLPSFTAQSAAVSAQNRSNNSDTHNFSP</sequence>
<accession>A0ACB7FL95</accession>
<comment type="caution">
    <text evidence="1">The sequence shown here is derived from an EMBL/GenBank/DDBJ whole genome shotgun (WGS) entry which is preliminary data.</text>
</comment>
<reference evidence="1" key="1">
    <citation type="submission" date="2020-04" db="EMBL/GenBank/DDBJ databases">
        <title>A chromosome-scale assembly and high-density genetic map of the yellow drum (Nibea albiflora) genome.</title>
        <authorList>
            <person name="Xu D."/>
            <person name="Zhang W."/>
            <person name="Chen R."/>
            <person name="Tan P."/>
            <person name="Wang L."/>
            <person name="Song H."/>
            <person name="Tian L."/>
            <person name="Zhu Q."/>
            <person name="Wang B."/>
        </authorList>
    </citation>
    <scope>NUCLEOTIDE SEQUENCE</scope>
    <source>
        <strain evidence="1">ZJHYS-2018</strain>
    </source>
</reference>
<name>A0ACB7FL95_NIBAL</name>
<evidence type="ECO:0000313" key="1">
    <source>
        <dbReference type="EMBL" id="KAG8014899.1"/>
    </source>
</evidence>
<organism evidence="1 2">
    <name type="scientific">Nibea albiflora</name>
    <name type="common">Yellow drum</name>
    <name type="synonym">Corvina albiflora</name>
    <dbReference type="NCBI Taxonomy" id="240163"/>
    <lineage>
        <taxon>Eukaryota</taxon>
        <taxon>Metazoa</taxon>
        <taxon>Chordata</taxon>
        <taxon>Craniata</taxon>
        <taxon>Vertebrata</taxon>
        <taxon>Euteleostomi</taxon>
        <taxon>Actinopterygii</taxon>
        <taxon>Neopterygii</taxon>
        <taxon>Teleostei</taxon>
        <taxon>Neoteleostei</taxon>
        <taxon>Acanthomorphata</taxon>
        <taxon>Eupercaria</taxon>
        <taxon>Sciaenidae</taxon>
        <taxon>Nibea</taxon>
    </lineage>
</organism>
<gene>
    <name evidence="1" type="ORF">GBF38_003607</name>
</gene>
<protein>
    <submittedName>
        <fullName evidence="1">Uncharacterized protein</fullName>
    </submittedName>
</protein>
<keyword evidence="2" id="KW-1185">Reference proteome</keyword>
<proteinExistence type="predicted"/>
<dbReference type="EMBL" id="CM024789">
    <property type="protein sequence ID" value="KAG8014899.1"/>
    <property type="molecule type" value="Genomic_DNA"/>
</dbReference>